<dbReference type="Proteomes" id="UP000186705">
    <property type="component" value="Unassembled WGS sequence"/>
</dbReference>
<evidence type="ECO:0008006" key="5">
    <source>
        <dbReference type="Google" id="ProtNLM"/>
    </source>
</evidence>
<dbReference type="RefSeq" id="WP_076340987.1">
    <property type="nucleotide sequence ID" value="NZ_CAJTMI010000036.1"/>
</dbReference>
<organism evidence="3 4">
    <name type="scientific">Dubosiella newyorkensis</name>
    <dbReference type="NCBI Taxonomy" id="1862672"/>
    <lineage>
        <taxon>Bacteria</taxon>
        <taxon>Bacillati</taxon>
        <taxon>Bacillota</taxon>
        <taxon>Erysipelotrichia</taxon>
        <taxon>Erysipelotrichales</taxon>
        <taxon>Erysipelotrichaceae</taxon>
        <taxon>Dubosiella</taxon>
    </lineage>
</organism>
<keyword evidence="4" id="KW-1185">Reference proteome</keyword>
<gene>
    <name evidence="3" type="ORF">BO225_03970</name>
</gene>
<dbReference type="PROSITE" id="PS50935">
    <property type="entry name" value="SSB"/>
    <property type="match status" value="1"/>
</dbReference>
<protein>
    <recommendedName>
        <fullName evidence="5">Single-stranded DNA-binding protein</fullName>
    </recommendedName>
</protein>
<evidence type="ECO:0000256" key="2">
    <source>
        <dbReference type="PROSITE-ProRule" id="PRU00252"/>
    </source>
</evidence>
<proteinExistence type="predicted"/>
<dbReference type="AlphaFoldDB" id="A0A1U7NNM9"/>
<comment type="caution">
    <text evidence="3">The sequence shown here is derived from an EMBL/GenBank/DDBJ whole genome shotgun (WGS) entry which is preliminary data.</text>
</comment>
<dbReference type="PIRSF" id="PIRSF002070">
    <property type="entry name" value="SSB"/>
    <property type="match status" value="1"/>
</dbReference>
<reference evidence="3 4" key="1">
    <citation type="submission" date="2016-11" db="EMBL/GenBank/DDBJ databases">
        <title>Description of two novel members of the family Erysipelotrichaceae: Ileibacterium lipovorans gen. nov., sp. nov. and Dubosiella newyorkensis, gen. nov., sp. nov.</title>
        <authorList>
            <person name="Cox L.M."/>
            <person name="Sohn J."/>
            <person name="Tyrrell K.L."/>
            <person name="Citron D.M."/>
            <person name="Lawson P.A."/>
            <person name="Patel N.B."/>
            <person name="Iizumi T."/>
            <person name="Perez-Perez G.I."/>
            <person name="Goldstein E.J."/>
            <person name="Blaser M.J."/>
        </authorList>
    </citation>
    <scope>NUCLEOTIDE SEQUENCE [LARGE SCALE GENOMIC DNA]</scope>
    <source>
        <strain evidence="3 4">NYU-BL-A4</strain>
    </source>
</reference>
<accession>A0A1U7NNM9</accession>
<keyword evidence="1 2" id="KW-0238">DNA-binding</keyword>
<dbReference type="STRING" id="1862672.BO225_03970"/>
<dbReference type="EMBL" id="MPKA01000056">
    <property type="protein sequence ID" value="OLU46947.1"/>
    <property type="molecule type" value="Genomic_DNA"/>
</dbReference>
<dbReference type="InterPro" id="IPR012340">
    <property type="entry name" value="NA-bd_OB-fold"/>
</dbReference>
<evidence type="ECO:0000313" key="4">
    <source>
        <dbReference type="Proteomes" id="UP000186705"/>
    </source>
</evidence>
<evidence type="ECO:0000313" key="3">
    <source>
        <dbReference type="EMBL" id="OLU46947.1"/>
    </source>
</evidence>
<dbReference type="GO" id="GO:0003697">
    <property type="term" value="F:single-stranded DNA binding"/>
    <property type="evidence" value="ECO:0007669"/>
    <property type="project" value="InterPro"/>
</dbReference>
<dbReference type="Gene3D" id="2.40.50.140">
    <property type="entry name" value="Nucleic acid-binding proteins"/>
    <property type="match status" value="1"/>
</dbReference>
<dbReference type="Pfam" id="PF00436">
    <property type="entry name" value="SSB"/>
    <property type="match status" value="1"/>
</dbReference>
<dbReference type="GeneID" id="78275105"/>
<evidence type="ECO:0000256" key="1">
    <source>
        <dbReference type="ARBA" id="ARBA00023125"/>
    </source>
</evidence>
<name>A0A1U7NNM9_9FIRM</name>
<dbReference type="SUPFAM" id="SSF50249">
    <property type="entry name" value="Nucleic acid-binding proteins"/>
    <property type="match status" value="1"/>
</dbReference>
<dbReference type="GO" id="GO:0006260">
    <property type="term" value="P:DNA replication"/>
    <property type="evidence" value="ECO:0007669"/>
    <property type="project" value="InterPro"/>
</dbReference>
<dbReference type="InterPro" id="IPR000424">
    <property type="entry name" value="Primosome_PriB/ssb"/>
</dbReference>
<sequence>MNLFCVVGQVAEIPTLKETVSGIKVANVLLKVQRPFANSEGVYEFDLIPVELWRGIAETLCNVASEGTWISAKGRISTRPYEKDGRTFHNPTFIAESIKYLK</sequence>
<dbReference type="InterPro" id="IPR011344">
    <property type="entry name" value="ssDNA-bd"/>
</dbReference>
<dbReference type="OrthoDB" id="9809878at2"/>